<protein>
    <recommendedName>
        <fullName evidence="3">DsrD</fullName>
    </recommendedName>
</protein>
<evidence type="ECO:0000313" key="1">
    <source>
        <dbReference type="EMBL" id="TKJ40799.1"/>
    </source>
</evidence>
<gene>
    <name evidence="1" type="ORF">CEE37_07495</name>
</gene>
<proteinExistence type="predicted"/>
<accession>A0A532V0X8</accession>
<reference evidence="1 2" key="1">
    <citation type="submission" date="2017-06" db="EMBL/GenBank/DDBJ databases">
        <title>Novel microbial phyla capable of carbon fixation and sulfur reduction in deep-sea sediments.</title>
        <authorList>
            <person name="Huang J."/>
            <person name="Baker B."/>
            <person name="Wang Y."/>
        </authorList>
    </citation>
    <scope>NUCLEOTIDE SEQUENCE [LARGE SCALE GENOMIC DNA]</scope>
    <source>
        <strain evidence="1">B3_LCP</strain>
    </source>
</reference>
<name>A0A532V0X8_UNCL8</name>
<dbReference type="EMBL" id="NJBN01000004">
    <property type="protein sequence ID" value="TKJ40799.1"/>
    <property type="molecule type" value="Genomic_DNA"/>
</dbReference>
<evidence type="ECO:0008006" key="3">
    <source>
        <dbReference type="Google" id="ProtNLM"/>
    </source>
</evidence>
<evidence type="ECO:0000313" key="2">
    <source>
        <dbReference type="Proteomes" id="UP000319619"/>
    </source>
</evidence>
<organism evidence="1 2">
    <name type="scientific">candidate division LCP-89 bacterium B3_LCP</name>
    <dbReference type="NCBI Taxonomy" id="2012998"/>
    <lineage>
        <taxon>Bacteria</taxon>
        <taxon>Pseudomonadati</taxon>
        <taxon>Bacteria division LCP-89</taxon>
    </lineage>
</organism>
<sequence>MADITVEEIADAMFDLVKEATGMRKLKPIDLTKTIVEAFADRGADKKMCKTAIRQLIESERCVYTYFGGSYIELPHREGAAND</sequence>
<dbReference type="AlphaFoldDB" id="A0A532V0X8"/>
<dbReference type="Gene3D" id="1.10.10.10">
    <property type="entry name" value="Winged helix-like DNA-binding domain superfamily/Winged helix DNA-binding domain"/>
    <property type="match status" value="1"/>
</dbReference>
<dbReference type="InterPro" id="IPR036388">
    <property type="entry name" value="WH-like_DNA-bd_sf"/>
</dbReference>
<dbReference type="Proteomes" id="UP000319619">
    <property type="component" value="Unassembled WGS sequence"/>
</dbReference>
<comment type="caution">
    <text evidence="1">The sequence shown here is derived from an EMBL/GenBank/DDBJ whole genome shotgun (WGS) entry which is preliminary data.</text>
</comment>